<name>A0ABP7EPA1_9MICO</name>
<dbReference type="Pfam" id="PF05147">
    <property type="entry name" value="LANC_like"/>
    <property type="match status" value="1"/>
</dbReference>
<gene>
    <name evidence="1" type="ORF">GCM10022399_42990</name>
</gene>
<protein>
    <recommendedName>
        <fullName evidence="3">Lanthionine synthetase-like protein</fullName>
    </recommendedName>
</protein>
<comment type="caution">
    <text evidence="1">The sequence shown here is derived from an EMBL/GenBank/DDBJ whole genome shotgun (WGS) entry which is preliminary data.</text>
</comment>
<dbReference type="Proteomes" id="UP001501468">
    <property type="component" value="Unassembled WGS sequence"/>
</dbReference>
<dbReference type="InterPro" id="IPR012341">
    <property type="entry name" value="6hp_glycosidase-like_sf"/>
</dbReference>
<dbReference type="SUPFAM" id="SSF158745">
    <property type="entry name" value="LanC-like"/>
    <property type="match status" value="1"/>
</dbReference>
<accession>A0ABP7EPA1</accession>
<organism evidence="1 2">
    <name type="scientific">Terrabacter ginsenosidimutans</name>
    <dbReference type="NCBI Taxonomy" id="490575"/>
    <lineage>
        <taxon>Bacteria</taxon>
        <taxon>Bacillati</taxon>
        <taxon>Actinomycetota</taxon>
        <taxon>Actinomycetes</taxon>
        <taxon>Micrococcales</taxon>
        <taxon>Intrasporangiaceae</taxon>
        <taxon>Terrabacter</taxon>
    </lineage>
</organism>
<sequence>MSTLPPRDALGPPSDVRARTYLSLGAAAWRWVLDHVEWDDDGPWIPDSVDPAGGPALRPQFAQGLHSGVSGLVHLLTEIGLARAWTDEETQLVDGVVSRLSAEAPAETDASYFDGLASSVGALIAAEAGRARPSGPSGDLSVPVPDLAVVDTAVDRLLELLTPDGWPTEAAGPPRYTSDARVHDATTGTAGVLLAALWAMRHGAPAGRELADRCVDVLIAEAEPVADGLNWSMVADRHRLGPRRDMPNWSHGLAGIAAALALAGSALDRPDVVEQARRGAEHLVGLRVPGHPGLALPHLVPAAPELGLEPLSYGWCHGPTGTSLLFLALDAAGVREVAGEHPLRWHRRCLDAVHASGIPQRLRPGFWDNDGRCCGTAGVGDTLLDAWTSLGDPRDLDLAIRLGDALVEHAIVEGDRAYWRFVEHRNADPLLPPGVGWMQGVAGICAYLHRLGRVVDGVHGDGSEGGAGRPVAVSRMDNWWAVEPRLAPDVQRD</sequence>
<dbReference type="Gene3D" id="1.50.10.10">
    <property type="match status" value="1"/>
</dbReference>
<dbReference type="SMART" id="SM01260">
    <property type="entry name" value="LANC_like"/>
    <property type="match status" value="1"/>
</dbReference>
<evidence type="ECO:0000313" key="2">
    <source>
        <dbReference type="Proteomes" id="UP001501468"/>
    </source>
</evidence>
<evidence type="ECO:0000313" key="1">
    <source>
        <dbReference type="EMBL" id="GAA3722057.1"/>
    </source>
</evidence>
<dbReference type="CDD" id="cd04434">
    <property type="entry name" value="LanC_like"/>
    <property type="match status" value="1"/>
</dbReference>
<dbReference type="InterPro" id="IPR007822">
    <property type="entry name" value="LANC-like"/>
</dbReference>
<reference evidence="2" key="1">
    <citation type="journal article" date="2019" name="Int. J. Syst. Evol. Microbiol.">
        <title>The Global Catalogue of Microorganisms (GCM) 10K type strain sequencing project: providing services to taxonomists for standard genome sequencing and annotation.</title>
        <authorList>
            <consortium name="The Broad Institute Genomics Platform"/>
            <consortium name="The Broad Institute Genome Sequencing Center for Infectious Disease"/>
            <person name="Wu L."/>
            <person name="Ma J."/>
        </authorList>
    </citation>
    <scope>NUCLEOTIDE SEQUENCE [LARGE SCALE GENOMIC DNA]</scope>
    <source>
        <strain evidence="2">JCM 17125</strain>
    </source>
</reference>
<dbReference type="PRINTS" id="PR01950">
    <property type="entry name" value="LANCSUPER"/>
</dbReference>
<keyword evidence="2" id="KW-1185">Reference proteome</keyword>
<dbReference type="EMBL" id="BAABDC010000014">
    <property type="protein sequence ID" value="GAA3722057.1"/>
    <property type="molecule type" value="Genomic_DNA"/>
</dbReference>
<evidence type="ECO:0008006" key="3">
    <source>
        <dbReference type="Google" id="ProtNLM"/>
    </source>
</evidence>
<dbReference type="RefSeq" id="WP_344951884.1">
    <property type="nucleotide sequence ID" value="NZ_BAABDC010000014.1"/>
</dbReference>
<proteinExistence type="predicted"/>